<dbReference type="PANTHER" id="PTHR12736:SF7">
    <property type="entry name" value="LANC-LIKE PROTEIN 3"/>
    <property type="match status" value="1"/>
</dbReference>
<dbReference type="PANTHER" id="PTHR12736">
    <property type="entry name" value="LANC-LIKE PROTEIN"/>
    <property type="match status" value="1"/>
</dbReference>
<dbReference type="InterPro" id="IPR020464">
    <property type="entry name" value="LanC-like_prot_euk"/>
</dbReference>
<dbReference type="AlphaFoldDB" id="A0AAN7VQC6"/>
<dbReference type="SUPFAM" id="SSF158745">
    <property type="entry name" value="LanC-like"/>
    <property type="match status" value="1"/>
</dbReference>
<dbReference type="CDD" id="cd04794">
    <property type="entry name" value="euk_LANCL"/>
    <property type="match status" value="1"/>
</dbReference>
<sequence>MKKLTQLINNFTKKVDKKVKMAPSRFFQNRGHDYVTGTTVEIPETHIKTEIALMLENITANLKAVQMYGEDGFYLGTAGISYMFYHLSKVPTFQSQMSTFLESAVEYLQPSLSTAQKYASRVKDVPSFILGNCGIYALAAVIYHKTEQKAECEYFQKLFYDAANTCKEMEYLTCGGDELFVGRAGYVCGALWLAKELNIPPKLEDLHEICSVIVASGRRYALQHRSQSPLMYAYYDVEYLGAAHGLSSILQMLLSVPGFLDANPSNAKDIKESVEYLLQLQDEEGNFPSATDEISQPAELVHWCHGAPGIIYLMAKAYLVWNEEKYLQSCVKMADLIWHKGLLFKGPGLCHGIAGNAYVFLLLYRLTDQQKYLHRALMFMQFMETDQFKKNSRVPDNPFSLFEGIAGTVCFLADLTIPSQAAFPFFDVFNN</sequence>
<feature type="binding site" evidence="3">
    <location>
        <position position="351"/>
    </location>
    <ligand>
        <name>Zn(2+)</name>
        <dbReference type="ChEBI" id="CHEBI:29105"/>
    </ligand>
</feature>
<dbReference type="EMBL" id="JAVRBK010000002">
    <property type="protein sequence ID" value="KAK5648984.1"/>
    <property type="molecule type" value="Genomic_DNA"/>
</dbReference>
<keyword evidence="3" id="KW-0862">Zinc</keyword>
<dbReference type="GO" id="GO:0031179">
    <property type="term" value="P:peptide modification"/>
    <property type="evidence" value="ECO:0007669"/>
    <property type="project" value="InterPro"/>
</dbReference>
<name>A0AAN7VQC6_9COLE</name>
<dbReference type="InterPro" id="IPR012341">
    <property type="entry name" value="6hp_glycosidase-like_sf"/>
</dbReference>
<accession>A0AAN7VQC6</accession>
<dbReference type="PRINTS" id="PR01951">
    <property type="entry name" value="LANCEUKARYTE"/>
</dbReference>
<dbReference type="FunFam" id="1.50.10.10:FF:000012">
    <property type="entry name" value="LanC-like protein 3"/>
    <property type="match status" value="1"/>
</dbReference>
<protein>
    <recommendedName>
        <fullName evidence="2">LanC-like protein 3 homolog</fullName>
    </recommendedName>
</protein>
<reference evidence="4 5" key="1">
    <citation type="journal article" date="2024" name="Insects">
        <title>An Improved Chromosome-Level Genome Assembly of the Firefly Pyrocoelia pectoralis.</title>
        <authorList>
            <person name="Fu X."/>
            <person name="Meyer-Rochow V.B."/>
            <person name="Ballantyne L."/>
            <person name="Zhu X."/>
        </authorList>
    </citation>
    <scope>NUCLEOTIDE SEQUENCE [LARGE SCALE GENOMIC DNA]</scope>
    <source>
        <strain evidence="4">XCY_ONT2</strain>
    </source>
</reference>
<organism evidence="4 5">
    <name type="scientific">Pyrocoelia pectoralis</name>
    <dbReference type="NCBI Taxonomy" id="417401"/>
    <lineage>
        <taxon>Eukaryota</taxon>
        <taxon>Metazoa</taxon>
        <taxon>Ecdysozoa</taxon>
        <taxon>Arthropoda</taxon>
        <taxon>Hexapoda</taxon>
        <taxon>Insecta</taxon>
        <taxon>Pterygota</taxon>
        <taxon>Neoptera</taxon>
        <taxon>Endopterygota</taxon>
        <taxon>Coleoptera</taxon>
        <taxon>Polyphaga</taxon>
        <taxon>Elateriformia</taxon>
        <taxon>Elateroidea</taxon>
        <taxon>Lampyridae</taxon>
        <taxon>Lampyrinae</taxon>
        <taxon>Pyrocoelia</taxon>
    </lineage>
</organism>
<evidence type="ECO:0000256" key="1">
    <source>
        <dbReference type="ARBA" id="ARBA00007179"/>
    </source>
</evidence>
<keyword evidence="5" id="KW-1185">Reference proteome</keyword>
<dbReference type="Gene3D" id="1.50.10.10">
    <property type="match status" value="1"/>
</dbReference>
<proteinExistence type="inferred from homology"/>
<keyword evidence="3" id="KW-0479">Metal-binding</keyword>
<gene>
    <name evidence="4" type="ORF">RI129_003876</name>
</gene>
<comment type="caution">
    <text evidence="4">The sequence shown here is derived from an EMBL/GenBank/DDBJ whole genome shotgun (WGS) entry which is preliminary data.</text>
</comment>
<evidence type="ECO:0000256" key="3">
    <source>
        <dbReference type="PIRSR" id="PIRSR607822-1"/>
    </source>
</evidence>
<evidence type="ECO:0000313" key="4">
    <source>
        <dbReference type="EMBL" id="KAK5648984.1"/>
    </source>
</evidence>
<dbReference type="Pfam" id="PF05147">
    <property type="entry name" value="LANC_like"/>
    <property type="match status" value="1"/>
</dbReference>
<dbReference type="PRINTS" id="PR01950">
    <property type="entry name" value="LANCSUPER"/>
</dbReference>
<dbReference type="GO" id="GO:0005975">
    <property type="term" value="P:carbohydrate metabolic process"/>
    <property type="evidence" value="ECO:0007669"/>
    <property type="project" value="InterPro"/>
</dbReference>
<dbReference type="GO" id="GO:0046872">
    <property type="term" value="F:metal ion binding"/>
    <property type="evidence" value="ECO:0007669"/>
    <property type="project" value="UniProtKB-KW"/>
</dbReference>
<feature type="binding site" evidence="3">
    <location>
        <position position="304"/>
    </location>
    <ligand>
        <name>Zn(2+)</name>
        <dbReference type="ChEBI" id="CHEBI:29105"/>
    </ligand>
</feature>
<dbReference type="InterPro" id="IPR007822">
    <property type="entry name" value="LANC-like"/>
</dbReference>
<dbReference type="Proteomes" id="UP001329430">
    <property type="component" value="Chromosome 2"/>
</dbReference>
<dbReference type="GO" id="GO:0005886">
    <property type="term" value="C:plasma membrane"/>
    <property type="evidence" value="ECO:0007669"/>
    <property type="project" value="TreeGrafter"/>
</dbReference>
<evidence type="ECO:0000256" key="2">
    <source>
        <dbReference type="ARBA" id="ARBA00069999"/>
    </source>
</evidence>
<feature type="binding site" evidence="3">
    <location>
        <position position="350"/>
    </location>
    <ligand>
        <name>Zn(2+)</name>
        <dbReference type="ChEBI" id="CHEBI:29105"/>
    </ligand>
</feature>
<evidence type="ECO:0000313" key="5">
    <source>
        <dbReference type="Proteomes" id="UP001329430"/>
    </source>
</evidence>
<dbReference type="SMART" id="SM01260">
    <property type="entry name" value="LANC_like"/>
    <property type="match status" value="1"/>
</dbReference>
<comment type="similarity">
    <text evidence="1">Belongs to the LanC-like protein family.</text>
</comment>